<dbReference type="InterPro" id="IPR041413">
    <property type="entry name" value="MLTR_LBD"/>
</dbReference>
<organism evidence="2 3">
    <name type="scientific">Conexibacter woesei (strain DSM 14684 / CCUG 47730 / CIP 108061 / JCM 11494 / NBRC 100937 / ID131577)</name>
    <dbReference type="NCBI Taxonomy" id="469383"/>
    <lineage>
        <taxon>Bacteria</taxon>
        <taxon>Bacillati</taxon>
        <taxon>Actinomycetota</taxon>
        <taxon>Thermoleophilia</taxon>
        <taxon>Solirubrobacterales</taxon>
        <taxon>Conexibacteraceae</taxon>
        <taxon>Conexibacter</taxon>
    </lineage>
</organism>
<dbReference type="SMART" id="SM00530">
    <property type="entry name" value="HTH_XRE"/>
    <property type="match status" value="1"/>
</dbReference>
<proteinExistence type="predicted"/>
<reference evidence="2 3" key="1">
    <citation type="journal article" date="2010" name="Stand. Genomic Sci.">
        <title>Complete genome sequence of Conexibacter woesei type strain (ID131577).</title>
        <authorList>
            <person name="Pukall R."/>
            <person name="Lapidus A."/>
            <person name="Glavina Del Rio T."/>
            <person name="Copeland A."/>
            <person name="Tice H."/>
            <person name="Cheng J.-F."/>
            <person name="Lucas S."/>
            <person name="Chen F."/>
            <person name="Nolan M."/>
            <person name="Bruce D."/>
            <person name="Goodwin L."/>
            <person name="Pitluck S."/>
            <person name="Mavromatis K."/>
            <person name="Ivanova N."/>
            <person name="Ovchinnikova G."/>
            <person name="Pati A."/>
            <person name="Chen A."/>
            <person name="Palaniappan K."/>
            <person name="Land M."/>
            <person name="Hauser L."/>
            <person name="Chang Y.-J."/>
            <person name="Jeffries C.D."/>
            <person name="Chain P."/>
            <person name="Meincke L."/>
            <person name="Sims D."/>
            <person name="Brettin T."/>
            <person name="Detter J.C."/>
            <person name="Rohde M."/>
            <person name="Goeker M."/>
            <person name="Bristow J."/>
            <person name="Eisen J.A."/>
            <person name="Markowitz V."/>
            <person name="Kyrpides N.C."/>
            <person name="Klenk H.-P."/>
            <person name="Hugenholtz P."/>
        </authorList>
    </citation>
    <scope>NUCLEOTIDE SEQUENCE [LARGE SCALE GENOMIC DNA]</scope>
    <source>
        <strain evidence="3">DSM 14684 / CIP 108061 / JCM 11494 / NBRC 100937 / ID131577</strain>
    </source>
</reference>
<dbReference type="eggNOG" id="COG1396">
    <property type="taxonomic scope" value="Bacteria"/>
</dbReference>
<dbReference type="Gene3D" id="3.30.450.180">
    <property type="match status" value="1"/>
</dbReference>
<dbReference type="InterPro" id="IPR010982">
    <property type="entry name" value="Lambda_DNA-bd_dom_sf"/>
</dbReference>
<reference evidence="3" key="2">
    <citation type="submission" date="2010-01" db="EMBL/GenBank/DDBJ databases">
        <title>The complete genome of Conexibacter woesei DSM 14684.</title>
        <authorList>
            <consortium name="US DOE Joint Genome Institute (JGI-PGF)"/>
            <person name="Lucas S."/>
            <person name="Copeland A."/>
            <person name="Lapidus A."/>
            <person name="Glavina del Rio T."/>
            <person name="Dalin E."/>
            <person name="Tice H."/>
            <person name="Bruce D."/>
            <person name="Goodwin L."/>
            <person name="Pitluck S."/>
            <person name="Kyrpides N."/>
            <person name="Mavromatis K."/>
            <person name="Ivanova N."/>
            <person name="Mikhailova N."/>
            <person name="Chertkov O."/>
            <person name="Brettin T."/>
            <person name="Detter J.C."/>
            <person name="Han C."/>
            <person name="Larimer F."/>
            <person name="Land M."/>
            <person name="Hauser L."/>
            <person name="Markowitz V."/>
            <person name="Cheng J.-F."/>
            <person name="Hugenholtz P."/>
            <person name="Woyke T."/>
            <person name="Wu D."/>
            <person name="Pukall R."/>
            <person name="Steenblock K."/>
            <person name="Schneider S."/>
            <person name="Klenk H.-P."/>
            <person name="Eisen J.A."/>
        </authorList>
    </citation>
    <scope>NUCLEOTIDE SEQUENCE [LARGE SCALE GENOMIC DNA]</scope>
    <source>
        <strain evidence="3">DSM 14684 / CIP 108061 / JCM 11494 / NBRC 100937 / ID131577</strain>
    </source>
</reference>
<dbReference type="Pfam" id="PF17765">
    <property type="entry name" value="MLTR_LBD"/>
    <property type="match status" value="1"/>
</dbReference>
<protein>
    <submittedName>
        <fullName evidence="2">Transcriptional regulator, XRE family</fullName>
    </submittedName>
</protein>
<name>D3F5Z2_CONWI</name>
<dbReference type="AlphaFoldDB" id="D3F5Z2"/>
<dbReference type="CDD" id="cd00093">
    <property type="entry name" value="HTH_XRE"/>
    <property type="match status" value="1"/>
</dbReference>
<dbReference type="OrthoDB" id="2959414at2"/>
<dbReference type="RefSeq" id="WP_012931718.1">
    <property type="nucleotide sequence ID" value="NC_013739.1"/>
</dbReference>
<dbReference type="PANTHER" id="PTHR35010:SF4">
    <property type="entry name" value="BLL5781 PROTEIN"/>
    <property type="match status" value="1"/>
</dbReference>
<dbReference type="SUPFAM" id="SSF47413">
    <property type="entry name" value="lambda repressor-like DNA-binding domains"/>
    <property type="match status" value="1"/>
</dbReference>
<dbReference type="HOGENOM" id="CLU_083309_0_0_11"/>
<dbReference type="Pfam" id="PF01381">
    <property type="entry name" value="HTH_3"/>
    <property type="match status" value="1"/>
</dbReference>
<dbReference type="PROSITE" id="PS50943">
    <property type="entry name" value="HTH_CROC1"/>
    <property type="match status" value="1"/>
</dbReference>
<dbReference type="Gene3D" id="1.10.260.40">
    <property type="entry name" value="lambda repressor-like DNA-binding domains"/>
    <property type="match status" value="1"/>
</dbReference>
<feature type="domain" description="HTH cro/C1-type" evidence="1">
    <location>
        <begin position="18"/>
        <end position="72"/>
    </location>
</feature>
<dbReference type="EMBL" id="CP001854">
    <property type="protein sequence ID" value="ADB48665.1"/>
    <property type="molecule type" value="Genomic_DNA"/>
</dbReference>
<dbReference type="GO" id="GO:0003677">
    <property type="term" value="F:DNA binding"/>
    <property type="evidence" value="ECO:0007669"/>
    <property type="project" value="InterPro"/>
</dbReference>
<dbReference type="PANTHER" id="PTHR35010">
    <property type="entry name" value="BLL4672 PROTEIN-RELATED"/>
    <property type="match status" value="1"/>
</dbReference>
<evidence type="ECO:0000259" key="1">
    <source>
        <dbReference type="PROSITE" id="PS50943"/>
    </source>
</evidence>
<dbReference type="STRING" id="469383.Cwoe_0229"/>
<dbReference type="Proteomes" id="UP000008229">
    <property type="component" value="Chromosome"/>
</dbReference>
<keyword evidence="3" id="KW-1185">Reference proteome</keyword>
<gene>
    <name evidence="2" type="ordered locus">Cwoe_0229</name>
</gene>
<evidence type="ECO:0000313" key="2">
    <source>
        <dbReference type="EMBL" id="ADB48665.1"/>
    </source>
</evidence>
<sequence length="274" mass="29464">MATIEIPHGTRSGVGPLLRGWRQRRRLSQLDLALEAGVSARHLSFVETGRSKPSSEMVLHLAEQLDVPLRERNQLLLAAGYAPVFGERELDAPEMAPVHDAIQRVLDGHDPYPAVVVDRTWNLVAANHSLALLTDGVSPELLRPPGNAMRLSLHPDGLAPRIVNLGEWRDHLLARLARQVAATGDAKLSALLEEVAAYPAPDGVPEPPATAAGHDLAEQIAVPLRLRHGDGELRFISIVATFGTAVDITVAELSIESFFPADEATAEAVRAHAG</sequence>
<accession>D3F5Z2</accession>
<evidence type="ECO:0000313" key="3">
    <source>
        <dbReference type="Proteomes" id="UP000008229"/>
    </source>
</evidence>
<dbReference type="InterPro" id="IPR001387">
    <property type="entry name" value="Cro/C1-type_HTH"/>
</dbReference>
<dbReference type="KEGG" id="cwo:Cwoe_0229"/>